<accession>A0ACC2G0V9</accession>
<proteinExistence type="predicted"/>
<dbReference type="EMBL" id="CM055746">
    <property type="protein sequence ID" value="KAJ7997374.1"/>
    <property type="molecule type" value="Genomic_DNA"/>
</dbReference>
<evidence type="ECO:0000313" key="2">
    <source>
        <dbReference type="Proteomes" id="UP001157502"/>
    </source>
</evidence>
<keyword evidence="2" id="KW-1185">Reference proteome</keyword>
<gene>
    <name evidence="1" type="ORF">DPEC_G00228320</name>
</gene>
<protein>
    <submittedName>
        <fullName evidence="1">Uncharacterized protein</fullName>
    </submittedName>
</protein>
<evidence type="ECO:0000313" key="1">
    <source>
        <dbReference type="EMBL" id="KAJ7997374.1"/>
    </source>
</evidence>
<reference evidence="1" key="1">
    <citation type="submission" date="2021-05" db="EMBL/GenBank/DDBJ databases">
        <authorList>
            <person name="Pan Q."/>
            <person name="Jouanno E."/>
            <person name="Zahm M."/>
            <person name="Klopp C."/>
            <person name="Cabau C."/>
            <person name="Louis A."/>
            <person name="Berthelot C."/>
            <person name="Parey E."/>
            <person name="Roest Crollius H."/>
            <person name="Montfort J."/>
            <person name="Robinson-Rechavi M."/>
            <person name="Bouchez O."/>
            <person name="Lampietro C."/>
            <person name="Lopez Roques C."/>
            <person name="Donnadieu C."/>
            <person name="Postlethwait J."/>
            <person name="Bobe J."/>
            <person name="Dillon D."/>
            <person name="Chandos A."/>
            <person name="von Hippel F."/>
            <person name="Guiguen Y."/>
        </authorList>
    </citation>
    <scope>NUCLEOTIDE SEQUENCE</scope>
    <source>
        <strain evidence="1">YG-Jan2019</strain>
    </source>
</reference>
<dbReference type="Proteomes" id="UP001157502">
    <property type="component" value="Chromosome 19"/>
</dbReference>
<comment type="caution">
    <text evidence="1">The sequence shown here is derived from an EMBL/GenBank/DDBJ whole genome shotgun (WGS) entry which is preliminary data.</text>
</comment>
<organism evidence="1 2">
    <name type="scientific">Dallia pectoralis</name>
    <name type="common">Alaska blackfish</name>
    <dbReference type="NCBI Taxonomy" id="75939"/>
    <lineage>
        <taxon>Eukaryota</taxon>
        <taxon>Metazoa</taxon>
        <taxon>Chordata</taxon>
        <taxon>Craniata</taxon>
        <taxon>Vertebrata</taxon>
        <taxon>Euteleostomi</taxon>
        <taxon>Actinopterygii</taxon>
        <taxon>Neopterygii</taxon>
        <taxon>Teleostei</taxon>
        <taxon>Protacanthopterygii</taxon>
        <taxon>Esociformes</taxon>
        <taxon>Umbridae</taxon>
        <taxon>Dallia</taxon>
    </lineage>
</organism>
<name>A0ACC2G0V9_DALPE</name>
<sequence>MSSWKRPLNSCPHELRVSFGASARRGVPTVPTHPWNPAWRTGDVEGTADITVFPRMCWHNLITRQCVPFRSLLFTQLLKSPAKRVRSGADKTSAYCPFRGTQIPTPQFGFDPQL</sequence>